<feature type="compositionally biased region" description="Low complexity" evidence="1">
    <location>
        <begin position="400"/>
        <end position="417"/>
    </location>
</feature>
<comment type="caution">
    <text evidence="2">The sequence shown here is derived from an EMBL/GenBank/DDBJ whole genome shotgun (WGS) entry which is preliminary data.</text>
</comment>
<accession>A0ABN9YI00</accession>
<gene>
    <name evidence="2" type="ORF">PCOR1329_LOCUS85257</name>
</gene>
<feature type="compositionally biased region" description="Low complexity" evidence="1">
    <location>
        <begin position="424"/>
        <end position="464"/>
    </location>
</feature>
<feature type="region of interest" description="Disordered" evidence="1">
    <location>
        <begin position="400"/>
        <end position="487"/>
    </location>
</feature>
<protein>
    <recommendedName>
        <fullName evidence="4">Bifunctional lysine-specific demethylase and histidyl-hydroxylase</fullName>
    </recommendedName>
</protein>
<dbReference type="EMBL" id="CAUYUJ010022565">
    <property type="protein sequence ID" value="CAK0911348.1"/>
    <property type="molecule type" value="Genomic_DNA"/>
</dbReference>
<reference evidence="2" key="1">
    <citation type="submission" date="2023-10" db="EMBL/GenBank/DDBJ databases">
        <authorList>
            <person name="Chen Y."/>
            <person name="Shah S."/>
            <person name="Dougan E. K."/>
            <person name="Thang M."/>
            <person name="Chan C."/>
        </authorList>
    </citation>
    <scope>NUCLEOTIDE SEQUENCE [LARGE SCALE GENOMIC DNA]</scope>
</reference>
<evidence type="ECO:0000313" key="3">
    <source>
        <dbReference type="Proteomes" id="UP001189429"/>
    </source>
</evidence>
<evidence type="ECO:0008006" key="4">
    <source>
        <dbReference type="Google" id="ProtNLM"/>
    </source>
</evidence>
<evidence type="ECO:0000313" key="2">
    <source>
        <dbReference type="EMBL" id="CAK0911348.1"/>
    </source>
</evidence>
<keyword evidence="3" id="KW-1185">Reference proteome</keyword>
<feature type="region of interest" description="Disordered" evidence="1">
    <location>
        <begin position="1"/>
        <end position="22"/>
    </location>
</feature>
<organism evidence="2 3">
    <name type="scientific">Prorocentrum cordatum</name>
    <dbReference type="NCBI Taxonomy" id="2364126"/>
    <lineage>
        <taxon>Eukaryota</taxon>
        <taxon>Sar</taxon>
        <taxon>Alveolata</taxon>
        <taxon>Dinophyceae</taxon>
        <taxon>Prorocentrales</taxon>
        <taxon>Prorocentraceae</taxon>
        <taxon>Prorocentrum</taxon>
    </lineage>
</organism>
<name>A0ABN9YI00_9DINO</name>
<proteinExistence type="predicted"/>
<dbReference type="Proteomes" id="UP001189429">
    <property type="component" value="Unassembled WGS sequence"/>
</dbReference>
<sequence length="803" mass="85707">MGLPRAAPGRHPLGEAAGAVGEARPADAMQQRAARALVLRFADKRKHLLQRVLPRWVRVLRTVGGSTWTWRLSERLGPDFGPRHQERVLRRWSARTLLIHVANIEKFLDWASEERPGGDHGSFQDHAATVELLVRYVMDLLDGGAAPTMPGARLQSLRFLDRAAGLAPPLPAGEVCVQHLALARAREAPAFARLPTIYTADQIRRLERAAATLRNPLDRVVIRTELRKLFAALRNDAAVWDKYGNWKQEGTADGGCLYGTAHKTKATEATATRLRGGMPWIAPLRGIFQPPSGWAHGYSADLKALGLSEDAEFAAKGIGLHSARRTIFTWAGSSGIFTDRELEVLGHHRSAGVGRVVCACNVTVMAAPVSKLRQLLEHIVQGTFHPDAPAGMQWRDGARFASQPAAPAPAAAPSRAEPVPPANAPAAASAVGQAGTGTAPAPQPTPARSQAAAQLPASAAPSAQVRSFRERGPPGNAAAHGARQQEATGALAMGAATSPPAAAALLQRKERLVVETPNGPVTNPCDFAVNQAKWSLQPPGPACVICKVCRSRVSLELPAPAPAPPAAPPPGSIMAAFAEWIAELPQQVREHLATAGLDNAALVVEGYQSSSGMHVDQCLWSNVGRNWCGFKLFALWPWTERHSIIDDAGKGTVFHLPLSERDVGLLRRAVKVALIRPGDVWVFSGGQPHTALCVGDGLSITAYESLVPAHPDAVAGCPQLGVCVCVWPDTVSALTAAGLSARGIGLRCSPRGAWTGRLRENLWRVLEFPWGSEMTMFSSRFPFPLGLCGVRKTPCKNSGFLAC</sequence>
<evidence type="ECO:0000256" key="1">
    <source>
        <dbReference type="SAM" id="MobiDB-lite"/>
    </source>
</evidence>